<gene>
    <name evidence="10" type="primary">LOC107274075</name>
</gene>
<comment type="similarity">
    <text evidence="3">Belongs to the HARBI1 family.</text>
</comment>
<comment type="cofactor">
    <cofactor evidence="1">
        <name>a divalent metal cation</name>
        <dbReference type="ChEBI" id="CHEBI:60240"/>
    </cofactor>
</comment>
<name>A0AAJ7CE56_CEPCN</name>
<dbReference type="PANTHER" id="PTHR22930">
    <property type="match status" value="1"/>
</dbReference>
<evidence type="ECO:0000256" key="3">
    <source>
        <dbReference type="ARBA" id="ARBA00006958"/>
    </source>
</evidence>
<evidence type="ECO:0000313" key="9">
    <source>
        <dbReference type="Proteomes" id="UP000694920"/>
    </source>
</evidence>
<keyword evidence="7" id="KW-0539">Nucleus</keyword>
<proteinExistence type="inferred from homology"/>
<dbReference type="PANTHER" id="PTHR22930:SF289">
    <property type="entry name" value="DDE TNP4 DOMAIN-CONTAINING PROTEIN-RELATED"/>
    <property type="match status" value="1"/>
</dbReference>
<keyword evidence="6" id="KW-0378">Hydrolase</keyword>
<keyword evidence="9" id="KW-1185">Reference proteome</keyword>
<dbReference type="KEGG" id="ccin:107274075"/>
<evidence type="ECO:0000256" key="1">
    <source>
        <dbReference type="ARBA" id="ARBA00001968"/>
    </source>
</evidence>
<sequence>MGGYKDGTLQYTIVGPRMEFLDIVPEWPSSEHDNRIFQNSRICMKYANAERNGILVGDAGYPCLPFLLTPIANPITDEQMCYNNIHGRTRRIVERTYDVWKRRFPCLARGLTAKLLCSTTIVVACAVLHNMSLIFSDILPEDDESFVEEEEPNNQPHWQPMDGFAAYDTMIERLFH</sequence>
<evidence type="ECO:0000313" key="10">
    <source>
        <dbReference type="RefSeq" id="XP_015608311.1"/>
    </source>
</evidence>
<evidence type="ECO:0000256" key="4">
    <source>
        <dbReference type="ARBA" id="ARBA00022722"/>
    </source>
</evidence>
<evidence type="ECO:0000256" key="6">
    <source>
        <dbReference type="ARBA" id="ARBA00022801"/>
    </source>
</evidence>
<evidence type="ECO:0000256" key="7">
    <source>
        <dbReference type="ARBA" id="ARBA00023242"/>
    </source>
</evidence>
<evidence type="ECO:0000256" key="2">
    <source>
        <dbReference type="ARBA" id="ARBA00004123"/>
    </source>
</evidence>
<dbReference type="Pfam" id="PF13359">
    <property type="entry name" value="DDE_Tnp_4"/>
    <property type="match status" value="1"/>
</dbReference>
<feature type="domain" description="DDE Tnp4" evidence="8">
    <location>
        <begin position="13"/>
        <end position="130"/>
    </location>
</feature>
<dbReference type="GO" id="GO:0016787">
    <property type="term" value="F:hydrolase activity"/>
    <property type="evidence" value="ECO:0007669"/>
    <property type="project" value="UniProtKB-KW"/>
</dbReference>
<organism evidence="9 10">
    <name type="scientific">Cephus cinctus</name>
    <name type="common">Wheat stem sawfly</name>
    <dbReference type="NCBI Taxonomy" id="211228"/>
    <lineage>
        <taxon>Eukaryota</taxon>
        <taxon>Metazoa</taxon>
        <taxon>Ecdysozoa</taxon>
        <taxon>Arthropoda</taxon>
        <taxon>Hexapoda</taxon>
        <taxon>Insecta</taxon>
        <taxon>Pterygota</taxon>
        <taxon>Neoptera</taxon>
        <taxon>Endopterygota</taxon>
        <taxon>Hymenoptera</taxon>
        <taxon>Cephoidea</taxon>
        <taxon>Cephidae</taxon>
        <taxon>Cephus</taxon>
    </lineage>
</organism>
<evidence type="ECO:0000259" key="8">
    <source>
        <dbReference type="Pfam" id="PF13359"/>
    </source>
</evidence>
<protein>
    <submittedName>
        <fullName evidence="10">Nuclease HARBI1</fullName>
    </submittedName>
</protein>
<accession>A0AAJ7CE56</accession>
<dbReference type="GO" id="GO:0004518">
    <property type="term" value="F:nuclease activity"/>
    <property type="evidence" value="ECO:0007669"/>
    <property type="project" value="UniProtKB-KW"/>
</dbReference>
<keyword evidence="4" id="KW-0540">Nuclease</keyword>
<comment type="subcellular location">
    <subcellularLocation>
        <location evidence="2">Nucleus</location>
    </subcellularLocation>
</comment>
<dbReference type="GO" id="GO:0005634">
    <property type="term" value="C:nucleus"/>
    <property type="evidence" value="ECO:0007669"/>
    <property type="project" value="UniProtKB-SubCell"/>
</dbReference>
<reference evidence="10" key="1">
    <citation type="submission" date="2025-08" db="UniProtKB">
        <authorList>
            <consortium name="RefSeq"/>
        </authorList>
    </citation>
    <scope>IDENTIFICATION</scope>
</reference>
<dbReference type="Proteomes" id="UP000694920">
    <property type="component" value="Unplaced"/>
</dbReference>
<dbReference type="InterPro" id="IPR045249">
    <property type="entry name" value="HARBI1-like"/>
</dbReference>
<dbReference type="GO" id="GO:0046872">
    <property type="term" value="F:metal ion binding"/>
    <property type="evidence" value="ECO:0007669"/>
    <property type="project" value="UniProtKB-KW"/>
</dbReference>
<dbReference type="GeneID" id="107274075"/>
<dbReference type="InterPro" id="IPR027806">
    <property type="entry name" value="HARBI1_dom"/>
</dbReference>
<dbReference type="RefSeq" id="XP_015608311.1">
    <property type="nucleotide sequence ID" value="XM_015752825.2"/>
</dbReference>
<dbReference type="AlphaFoldDB" id="A0AAJ7CE56"/>
<keyword evidence="5" id="KW-0479">Metal-binding</keyword>
<evidence type="ECO:0000256" key="5">
    <source>
        <dbReference type="ARBA" id="ARBA00022723"/>
    </source>
</evidence>